<name>A0A9N9CGS2_9GLOM</name>
<keyword evidence="2" id="KW-1185">Reference proteome</keyword>
<protein>
    <submittedName>
        <fullName evidence="1">5650_t:CDS:1</fullName>
    </submittedName>
</protein>
<dbReference type="AlphaFoldDB" id="A0A9N9CGS2"/>
<organism evidence="1 2">
    <name type="scientific">Paraglomus occultum</name>
    <dbReference type="NCBI Taxonomy" id="144539"/>
    <lineage>
        <taxon>Eukaryota</taxon>
        <taxon>Fungi</taxon>
        <taxon>Fungi incertae sedis</taxon>
        <taxon>Mucoromycota</taxon>
        <taxon>Glomeromycotina</taxon>
        <taxon>Glomeromycetes</taxon>
        <taxon>Paraglomerales</taxon>
        <taxon>Paraglomeraceae</taxon>
        <taxon>Paraglomus</taxon>
    </lineage>
</organism>
<comment type="caution">
    <text evidence="1">The sequence shown here is derived from an EMBL/GenBank/DDBJ whole genome shotgun (WGS) entry which is preliminary data.</text>
</comment>
<gene>
    <name evidence="1" type="ORF">POCULU_LOCUS7557</name>
</gene>
<accession>A0A9N9CGS2</accession>
<proteinExistence type="predicted"/>
<sequence>MSLVHYPDANVCGSTSEIHPLEITFNENRQDLWSIKTSSSRPPILSKSSVCLFPPQSTNDISSIIGISQTLFRIDDDYNARVRLTDEQKEAKKQQFFSMRKVEGSWHA</sequence>
<dbReference type="Proteomes" id="UP000789572">
    <property type="component" value="Unassembled WGS sequence"/>
</dbReference>
<dbReference type="EMBL" id="CAJVPJ010001762">
    <property type="protein sequence ID" value="CAG8602862.1"/>
    <property type="molecule type" value="Genomic_DNA"/>
</dbReference>
<evidence type="ECO:0000313" key="2">
    <source>
        <dbReference type="Proteomes" id="UP000789572"/>
    </source>
</evidence>
<reference evidence="1" key="1">
    <citation type="submission" date="2021-06" db="EMBL/GenBank/DDBJ databases">
        <authorList>
            <person name="Kallberg Y."/>
            <person name="Tangrot J."/>
            <person name="Rosling A."/>
        </authorList>
    </citation>
    <scope>NUCLEOTIDE SEQUENCE</scope>
    <source>
        <strain evidence="1">IA702</strain>
    </source>
</reference>
<evidence type="ECO:0000313" key="1">
    <source>
        <dbReference type="EMBL" id="CAG8602862.1"/>
    </source>
</evidence>